<dbReference type="Proteomes" id="UP000192790">
    <property type="component" value="Unassembled WGS sequence"/>
</dbReference>
<dbReference type="SUPFAM" id="SSF103481">
    <property type="entry name" value="Multidrug resistance efflux transporter EmrE"/>
    <property type="match status" value="2"/>
</dbReference>
<feature type="transmembrane region" description="Helical" evidence="2">
    <location>
        <begin position="115"/>
        <end position="131"/>
    </location>
</feature>
<keyword evidence="2" id="KW-0472">Membrane</keyword>
<sequence>MGYERRRGIVLLVLTSALWSMAGVLMKYMSWNGPQVAGIRSLIAALTILAYIKKPNIHFTKWRVMAILSYSLTVMFFSIANKNTTAANAILLQYTGPIYSAILGWVFLREKIHRWDVISIIAILAGVALLVKEGLSTGNWLGDAAALFSGVTFGALSVFMRMEKDNDPAQSVFWGNILCFLLMLPFMGRVEISAPNIICALVLGVFQLGLSYILFTKAVAYVSALEIVIFSIGEPILNPVWVMLFQGEIPGPWTVAGGATIIAAVVGREIWRNRHETRKAQAEIQAV</sequence>
<proteinExistence type="inferred from homology"/>
<dbReference type="OrthoDB" id="9814731at2"/>
<dbReference type="RefSeq" id="WP_084235395.1">
    <property type="nucleotide sequence ID" value="NZ_FWXW01000009.1"/>
</dbReference>
<feature type="transmembrane region" description="Helical" evidence="2">
    <location>
        <begin position="194"/>
        <end position="215"/>
    </location>
</feature>
<protein>
    <submittedName>
        <fullName evidence="4">Permease of the drug/metabolite transporter (DMT) superfamily</fullName>
    </submittedName>
</protein>
<evidence type="ECO:0000313" key="5">
    <source>
        <dbReference type="Proteomes" id="UP000192790"/>
    </source>
</evidence>
<dbReference type="InterPro" id="IPR000620">
    <property type="entry name" value="EamA_dom"/>
</dbReference>
<dbReference type="PANTHER" id="PTHR22911">
    <property type="entry name" value="ACYL-MALONYL CONDENSING ENZYME-RELATED"/>
    <property type="match status" value="1"/>
</dbReference>
<dbReference type="Gene3D" id="1.10.3730.20">
    <property type="match status" value="1"/>
</dbReference>
<feature type="transmembrane region" description="Helical" evidence="2">
    <location>
        <begin position="137"/>
        <end position="159"/>
    </location>
</feature>
<feature type="transmembrane region" description="Helical" evidence="2">
    <location>
        <begin position="9"/>
        <end position="29"/>
    </location>
</feature>
<evidence type="ECO:0000259" key="3">
    <source>
        <dbReference type="Pfam" id="PF00892"/>
    </source>
</evidence>
<feature type="transmembrane region" description="Helical" evidence="2">
    <location>
        <begin position="86"/>
        <end position="108"/>
    </location>
</feature>
<accession>A0A1W2CBY5</accession>
<evidence type="ECO:0000256" key="2">
    <source>
        <dbReference type="SAM" id="Phobius"/>
    </source>
</evidence>
<dbReference type="Pfam" id="PF00892">
    <property type="entry name" value="EamA"/>
    <property type="match status" value="2"/>
</dbReference>
<feature type="transmembrane region" description="Helical" evidence="2">
    <location>
        <begin position="35"/>
        <end position="52"/>
    </location>
</feature>
<feature type="transmembrane region" description="Helical" evidence="2">
    <location>
        <begin position="64"/>
        <end position="80"/>
    </location>
</feature>
<keyword evidence="2" id="KW-1133">Transmembrane helix</keyword>
<keyword evidence="5" id="KW-1185">Reference proteome</keyword>
<dbReference type="AlphaFoldDB" id="A0A1W2CBY5"/>
<feature type="transmembrane region" description="Helical" evidence="2">
    <location>
        <begin position="227"/>
        <end position="245"/>
    </location>
</feature>
<dbReference type="STRING" id="1122930.SAMN02745168_2731"/>
<comment type="similarity">
    <text evidence="1">Belongs to the EamA transporter family.</text>
</comment>
<organism evidence="4 5">
    <name type="scientific">Papillibacter cinnamivorans DSM 12816</name>
    <dbReference type="NCBI Taxonomy" id="1122930"/>
    <lineage>
        <taxon>Bacteria</taxon>
        <taxon>Bacillati</taxon>
        <taxon>Bacillota</taxon>
        <taxon>Clostridia</taxon>
        <taxon>Eubacteriales</taxon>
        <taxon>Oscillospiraceae</taxon>
        <taxon>Papillibacter</taxon>
    </lineage>
</organism>
<name>A0A1W2CBY5_9FIRM</name>
<evidence type="ECO:0000313" key="4">
    <source>
        <dbReference type="EMBL" id="SMC82703.1"/>
    </source>
</evidence>
<dbReference type="EMBL" id="FWXW01000009">
    <property type="protein sequence ID" value="SMC82703.1"/>
    <property type="molecule type" value="Genomic_DNA"/>
</dbReference>
<reference evidence="4 5" key="1">
    <citation type="submission" date="2017-04" db="EMBL/GenBank/DDBJ databases">
        <authorList>
            <person name="Afonso C.L."/>
            <person name="Miller P.J."/>
            <person name="Scott M.A."/>
            <person name="Spackman E."/>
            <person name="Goraichik I."/>
            <person name="Dimitrov K.M."/>
            <person name="Suarez D.L."/>
            <person name="Swayne D.E."/>
        </authorList>
    </citation>
    <scope>NUCLEOTIDE SEQUENCE [LARGE SCALE GENOMIC DNA]</scope>
    <source>
        <strain evidence="4 5">DSM 12816</strain>
    </source>
</reference>
<keyword evidence="2" id="KW-0812">Transmembrane</keyword>
<feature type="transmembrane region" description="Helical" evidence="2">
    <location>
        <begin position="251"/>
        <end position="271"/>
    </location>
</feature>
<feature type="domain" description="EamA" evidence="3">
    <location>
        <begin position="141"/>
        <end position="266"/>
    </location>
</feature>
<dbReference type="GO" id="GO:0016020">
    <property type="term" value="C:membrane"/>
    <property type="evidence" value="ECO:0007669"/>
    <property type="project" value="InterPro"/>
</dbReference>
<gene>
    <name evidence="4" type="ORF">SAMN02745168_2731</name>
</gene>
<evidence type="ECO:0000256" key="1">
    <source>
        <dbReference type="ARBA" id="ARBA00007362"/>
    </source>
</evidence>
<dbReference type="InterPro" id="IPR037185">
    <property type="entry name" value="EmrE-like"/>
</dbReference>
<feature type="domain" description="EamA" evidence="3">
    <location>
        <begin position="7"/>
        <end position="131"/>
    </location>
</feature>
<feature type="transmembrane region" description="Helical" evidence="2">
    <location>
        <begin position="171"/>
        <end position="188"/>
    </location>
</feature>
<dbReference type="PANTHER" id="PTHR22911:SF79">
    <property type="entry name" value="MOBA-LIKE NTP TRANSFERASE DOMAIN-CONTAINING PROTEIN"/>
    <property type="match status" value="1"/>
</dbReference>